<organism evidence="1 2">
    <name type="scientific">Listeria grayi FSL F6-1183</name>
    <dbReference type="NCBI Taxonomy" id="1265827"/>
    <lineage>
        <taxon>Bacteria</taxon>
        <taxon>Bacillati</taxon>
        <taxon>Bacillota</taxon>
        <taxon>Bacilli</taxon>
        <taxon>Bacillales</taxon>
        <taxon>Listeriaceae</taxon>
        <taxon>Listeria</taxon>
    </lineage>
</organism>
<evidence type="ECO:0000313" key="2">
    <source>
        <dbReference type="Proteomes" id="UP000019251"/>
    </source>
</evidence>
<sequence length="92" mass="10549">MMGVIGVAGGINRLARLKKFGSIKSAKDFFKRNKAKKIPEPNTKKINEFISGTKAFEEVLDEYVAVYASRIHSNQRWNWKSFDGYTPYKETT</sequence>
<dbReference type="AlphaFoldDB" id="A0A829R4T0"/>
<name>A0A829R4T0_LISGR</name>
<reference evidence="1 2" key="1">
    <citation type="submission" date="2012-12" db="EMBL/GenBank/DDBJ databases">
        <title>Novel taxa of Listeriaceae from agricultural environments in the United States.</title>
        <authorList>
            <person name="den Bakker H.C."/>
            <person name="Allred A."/>
            <person name="Warchocki S."/>
            <person name="Wright E.M."/>
            <person name="Burrell A."/>
            <person name="Nightingale K.K."/>
            <person name="Kephart D."/>
            <person name="Wiedmann M."/>
        </authorList>
    </citation>
    <scope>NUCLEOTIDE SEQUENCE [LARGE SCALE GENOMIC DNA]</scope>
    <source>
        <strain evidence="1 2">FSL F6-1183</strain>
    </source>
</reference>
<evidence type="ECO:0000313" key="1">
    <source>
        <dbReference type="EMBL" id="EUJ25804.1"/>
    </source>
</evidence>
<dbReference type="EMBL" id="AODG01000021">
    <property type="protein sequence ID" value="EUJ25804.1"/>
    <property type="molecule type" value="Genomic_DNA"/>
</dbReference>
<proteinExistence type="predicted"/>
<dbReference type="Proteomes" id="UP000019251">
    <property type="component" value="Unassembled WGS sequence"/>
</dbReference>
<gene>
    <name evidence="1" type="ORF">LMUR_14484</name>
</gene>
<protein>
    <submittedName>
        <fullName evidence="1">Hedgehog/intein hint domain-containing protein</fullName>
    </submittedName>
</protein>
<accession>A0A829R4T0</accession>
<comment type="caution">
    <text evidence="1">The sequence shown here is derived from an EMBL/GenBank/DDBJ whole genome shotgun (WGS) entry which is preliminary data.</text>
</comment>